<keyword evidence="8" id="KW-0175">Coiled coil</keyword>
<keyword evidence="6 9" id="KW-0472">Membrane</keyword>
<evidence type="ECO:0000313" key="13">
    <source>
        <dbReference type="EMBL" id="KAA0148862.1"/>
    </source>
</evidence>
<evidence type="ECO:0000313" key="19">
    <source>
        <dbReference type="Proteomes" id="UP000325113"/>
    </source>
</evidence>
<evidence type="ECO:0000256" key="2">
    <source>
        <dbReference type="ARBA" id="ARBA00022448"/>
    </source>
</evidence>
<dbReference type="PROSITE" id="PS50892">
    <property type="entry name" value="V_SNARE"/>
    <property type="match status" value="1"/>
</dbReference>
<dbReference type="SMART" id="SM01270">
    <property type="entry name" value="Longin"/>
    <property type="match status" value="1"/>
</dbReference>
<name>A0A5A8C714_CAFRO</name>
<evidence type="ECO:0000256" key="3">
    <source>
        <dbReference type="ARBA" id="ARBA00022692"/>
    </source>
</evidence>
<comment type="caution">
    <text evidence="13">The sequence shown here is derived from an EMBL/GenBank/DDBJ whole genome shotgun (WGS) entry which is preliminary data.</text>
</comment>
<dbReference type="Proteomes" id="UP000324907">
    <property type="component" value="Unassembled WGS sequence"/>
</dbReference>
<evidence type="ECO:0000256" key="4">
    <source>
        <dbReference type="ARBA" id="ARBA00022927"/>
    </source>
</evidence>
<protein>
    <recommendedName>
        <fullName evidence="20">V-SNARE coiled-coil homology domain-containing protein</fullName>
    </recommendedName>
</protein>
<dbReference type="Gene3D" id="1.20.5.110">
    <property type="match status" value="1"/>
</dbReference>
<evidence type="ECO:0000256" key="6">
    <source>
        <dbReference type="ARBA" id="ARBA00023136"/>
    </source>
</evidence>
<dbReference type="Proteomes" id="UP000322899">
    <property type="component" value="Unassembled WGS sequence"/>
</dbReference>
<keyword evidence="4" id="KW-0653">Protein transport</keyword>
<keyword evidence="3 9" id="KW-0812">Transmembrane</keyword>
<dbReference type="GO" id="GO:0015031">
    <property type="term" value="P:protein transport"/>
    <property type="evidence" value="ECO:0007669"/>
    <property type="project" value="UniProtKB-KW"/>
</dbReference>
<comment type="similarity">
    <text evidence="1">Belongs to the synaptobrevin family.</text>
</comment>
<dbReference type="GO" id="GO:0016020">
    <property type="term" value="C:membrane"/>
    <property type="evidence" value="ECO:0007669"/>
    <property type="project" value="InterPro"/>
</dbReference>
<dbReference type="Pfam" id="PF13774">
    <property type="entry name" value="Longin"/>
    <property type="match status" value="1"/>
</dbReference>
<dbReference type="CDD" id="cd14824">
    <property type="entry name" value="Longin"/>
    <property type="match status" value="1"/>
</dbReference>
<keyword evidence="2" id="KW-0813">Transport</keyword>
<sequence>MPIFYALIARGTSVLAEYTPRTGNFPTVTRTVLTRLGTKDTQASYAYDGHVFNVLIDDGLVYMCLTDEGDKRRYAFAYLEDIKTKFRADFGERIHSAIAFSLNTEFQRYLQDRMDVFNDAKSDSIGRVKARLDSVKTVMVENIDKVLQRGEKIELLVDESQELQRTANRFKTGARSLERHMWWKNVKIWIFIILILLVVSYIIAGSLCGWGFEHCGAGGSQPSPSPSPKPAARLLRAGLLE</sequence>
<dbReference type="OMA" id="NTKLMIM"/>
<dbReference type="GO" id="GO:0012505">
    <property type="term" value="C:endomembrane system"/>
    <property type="evidence" value="ECO:0007669"/>
    <property type="project" value="UniProtKB-SubCell"/>
</dbReference>
<feature type="domain" description="Longin" evidence="10">
    <location>
        <begin position="7"/>
        <end position="110"/>
    </location>
</feature>
<dbReference type="AlphaFoldDB" id="A0A5A8C714"/>
<evidence type="ECO:0000256" key="7">
    <source>
        <dbReference type="ARBA" id="ARBA00046280"/>
    </source>
</evidence>
<evidence type="ECO:0000256" key="5">
    <source>
        <dbReference type="ARBA" id="ARBA00022989"/>
    </source>
</evidence>
<evidence type="ECO:0000313" key="16">
    <source>
        <dbReference type="Proteomes" id="UP000322899"/>
    </source>
</evidence>
<feature type="transmembrane region" description="Helical" evidence="9">
    <location>
        <begin position="188"/>
        <end position="212"/>
    </location>
</feature>
<evidence type="ECO:0008006" key="20">
    <source>
        <dbReference type="Google" id="ProtNLM"/>
    </source>
</evidence>
<evidence type="ECO:0000313" key="15">
    <source>
        <dbReference type="EMBL" id="KAA0173636.1"/>
    </source>
</evidence>
<evidence type="ECO:0000256" key="8">
    <source>
        <dbReference type="PROSITE-ProRule" id="PRU00290"/>
    </source>
</evidence>
<evidence type="ECO:0000256" key="9">
    <source>
        <dbReference type="SAM" id="Phobius"/>
    </source>
</evidence>
<evidence type="ECO:0000313" key="14">
    <source>
        <dbReference type="EMBL" id="KAA0154233.1"/>
    </source>
</evidence>
<dbReference type="SUPFAM" id="SSF58038">
    <property type="entry name" value="SNARE fusion complex"/>
    <property type="match status" value="1"/>
</dbReference>
<dbReference type="Proteomes" id="UP000325113">
    <property type="component" value="Unassembled WGS sequence"/>
</dbReference>
<dbReference type="GO" id="GO:0005737">
    <property type="term" value="C:cytoplasm"/>
    <property type="evidence" value="ECO:0007669"/>
    <property type="project" value="UniProtKB-ARBA"/>
</dbReference>
<evidence type="ECO:0000313" key="17">
    <source>
        <dbReference type="Proteomes" id="UP000323011"/>
    </source>
</evidence>
<dbReference type="Gene3D" id="3.30.450.50">
    <property type="entry name" value="Longin domain"/>
    <property type="match status" value="1"/>
</dbReference>
<dbReference type="EMBL" id="VLTO01000031">
    <property type="protein sequence ID" value="KAA0173636.1"/>
    <property type="molecule type" value="Genomic_DNA"/>
</dbReference>
<dbReference type="EMBL" id="VLTN01000048">
    <property type="protein sequence ID" value="KAA0148862.1"/>
    <property type="molecule type" value="Genomic_DNA"/>
</dbReference>
<dbReference type="OrthoDB" id="248747at2759"/>
<dbReference type="Proteomes" id="UP000323011">
    <property type="component" value="Unassembled WGS sequence"/>
</dbReference>
<accession>A0A5A8C714</accession>
<comment type="subcellular location">
    <subcellularLocation>
        <location evidence="7">Endomembrane system</location>
        <topology evidence="7">Single-pass type IV membrane protein</topology>
    </subcellularLocation>
</comment>
<keyword evidence="5 9" id="KW-1133">Transmembrane helix</keyword>
<dbReference type="FunFam" id="1.20.5.110:FF:000004">
    <property type="entry name" value="Vesicle-associated membrane protein 7"/>
    <property type="match status" value="1"/>
</dbReference>
<evidence type="ECO:0000259" key="10">
    <source>
        <dbReference type="PROSITE" id="PS50859"/>
    </source>
</evidence>
<dbReference type="PRINTS" id="PR00219">
    <property type="entry name" value="SYNAPTOBREVN"/>
</dbReference>
<dbReference type="InterPro" id="IPR051097">
    <property type="entry name" value="Synaptobrevin-like_transport"/>
</dbReference>
<dbReference type="EMBL" id="VLTL01000191">
    <property type="protein sequence ID" value="KAA0154233.1"/>
    <property type="molecule type" value="Genomic_DNA"/>
</dbReference>
<reference evidence="16 17" key="1">
    <citation type="submission" date="2019-07" db="EMBL/GenBank/DDBJ databases">
        <title>Genomes of Cafeteria roenbergensis.</title>
        <authorList>
            <person name="Fischer M.G."/>
            <person name="Hackl T."/>
            <person name="Roman M."/>
        </authorList>
    </citation>
    <scope>NUCLEOTIDE SEQUENCE [LARGE SCALE GENOMIC DNA]</scope>
    <source>
        <strain evidence="13 17">BVI</strain>
        <strain evidence="12 19">Cflag</strain>
        <strain evidence="15 16">E4-10P</strain>
        <strain evidence="14 18">RCC970-E3</strain>
    </source>
</reference>
<dbReference type="EMBL" id="VLTM01000192">
    <property type="protein sequence ID" value="KAA0146326.1"/>
    <property type="molecule type" value="Genomic_DNA"/>
</dbReference>
<evidence type="ECO:0000256" key="1">
    <source>
        <dbReference type="ARBA" id="ARBA00008025"/>
    </source>
</evidence>
<dbReference type="PANTHER" id="PTHR21136">
    <property type="entry name" value="SNARE PROTEINS"/>
    <property type="match status" value="1"/>
</dbReference>
<dbReference type="InterPro" id="IPR001388">
    <property type="entry name" value="Synaptobrevin-like"/>
</dbReference>
<dbReference type="InterPro" id="IPR011012">
    <property type="entry name" value="Longin-like_dom_sf"/>
</dbReference>
<dbReference type="Pfam" id="PF00957">
    <property type="entry name" value="Synaptobrevin"/>
    <property type="match status" value="1"/>
</dbReference>
<dbReference type="PROSITE" id="PS50859">
    <property type="entry name" value="LONGIN"/>
    <property type="match status" value="1"/>
</dbReference>
<dbReference type="FunFam" id="3.30.450.50:FF:000015">
    <property type="entry name" value="Synaptobrevin 2 isoform 1"/>
    <property type="match status" value="1"/>
</dbReference>
<evidence type="ECO:0000259" key="11">
    <source>
        <dbReference type="PROSITE" id="PS50892"/>
    </source>
</evidence>
<dbReference type="SUPFAM" id="SSF64356">
    <property type="entry name" value="SNARE-like"/>
    <property type="match status" value="1"/>
</dbReference>
<dbReference type="GO" id="GO:0016192">
    <property type="term" value="P:vesicle-mediated transport"/>
    <property type="evidence" value="ECO:0007669"/>
    <property type="project" value="InterPro"/>
</dbReference>
<gene>
    <name evidence="15" type="ORF">FNF27_04970</name>
    <name evidence="14" type="ORF">FNF28_06847</name>
    <name evidence="13" type="ORF">FNF29_06336</name>
    <name evidence="12" type="ORF">FNF31_07812</name>
</gene>
<dbReference type="InterPro" id="IPR010908">
    <property type="entry name" value="Longin_dom"/>
</dbReference>
<dbReference type="CDD" id="cd15843">
    <property type="entry name" value="R-SNARE"/>
    <property type="match status" value="1"/>
</dbReference>
<organism evidence="13 17">
    <name type="scientific">Cafeteria roenbergensis</name>
    <name type="common">Marine flagellate</name>
    <dbReference type="NCBI Taxonomy" id="33653"/>
    <lineage>
        <taxon>Eukaryota</taxon>
        <taxon>Sar</taxon>
        <taxon>Stramenopiles</taxon>
        <taxon>Bigyra</taxon>
        <taxon>Opalozoa</taxon>
        <taxon>Bicosoecida</taxon>
        <taxon>Cafeteriaceae</taxon>
        <taxon>Cafeteria</taxon>
    </lineage>
</organism>
<evidence type="ECO:0000313" key="18">
    <source>
        <dbReference type="Proteomes" id="UP000324907"/>
    </source>
</evidence>
<evidence type="ECO:0000313" key="12">
    <source>
        <dbReference type="EMBL" id="KAA0146326.1"/>
    </source>
</evidence>
<dbReference type="PANTHER" id="PTHR21136:SF168">
    <property type="entry name" value="VESICLE-ASSOCIATED MEMBRANE PROTEIN 9"/>
    <property type="match status" value="1"/>
</dbReference>
<proteinExistence type="inferred from homology"/>
<dbReference type="InterPro" id="IPR042855">
    <property type="entry name" value="V_SNARE_CC"/>
</dbReference>
<keyword evidence="17" id="KW-1185">Reference proteome</keyword>
<feature type="domain" description="V-SNARE coiled-coil homology" evidence="11">
    <location>
        <begin position="124"/>
        <end position="184"/>
    </location>
</feature>